<comment type="caution">
    <text evidence="1">The sequence shown here is derived from an EMBL/GenBank/DDBJ whole genome shotgun (WGS) entry which is preliminary data.</text>
</comment>
<accession>A0ACB9LIG0</accession>
<dbReference type="Proteomes" id="UP001057402">
    <property type="component" value="Chromosome 11"/>
</dbReference>
<gene>
    <name evidence="1" type="ORF">MLD38_036247</name>
</gene>
<dbReference type="EMBL" id="CM042890">
    <property type="protein sequence ID" value="KAI4311342.1"/>
    <property type="molecule type" value="Genomic_DNA"/>
</dbReference>
<name>A0ACB9LIG0_9MYRT</name>
<keyword evidence="2" id="KW-1185">Reference proteome</keyword>
<protein>
    <submittedName>
        <fullName evidence="1">Uncharacterized protein</fullName>
    </submittedName>
</protein>
<organism evidence="1 2">
    <name type="scientific">Melastoma candidum</name>
    <dbReference type="NCBI Taxonomy" id="119954"/>
    <lineage>
        <taxon>Eukaryota</taxon>
        <taxon>Viridiplantae</taxon>
        <taxon>Streptophyta</taxon>
        <taxon>Embryophyta</taxon>
        <taxon>Tracheophyta</taxon>
        <taxon>Spermatophyta</taxon>
        <taxon>Magnoliopsida</taxon>
        <taxon>eudicotyledons</taxon>
        <taxon>Gunneridae</taxon>
        <taxon>Pentapetalae</taxon>
        <taxon>rosids</taxon>
        <taxon>malvids</taxon>
        <taxon>Myrtales</taxon>
        <taxon>Melastomataceae</taxon>
        <taxon>Melastomatoideae</taxon>
        <taxon>Melastomateae</taxon>
        <taxon>Melastoma</taxon>
    </lineage>
</organism>
<evidence type="ECO:0000313" key="1">
    <source>
        <dbReference type="EMBL" id="KAI4311342.1"/>
    </source>
</evidence>
<proteinExistence type="predicted"/>
<reference evidence="2" key="1">
    <citation type="journal article" date="2023" name="Front. Plant Sci.">
        <title>Chromosomal-level genome assembly of Melastoma candidum provides insights into trichome evolution.</title>
        <authorList>
            <person name="Zhong Y."/>
            <person name="Wu W."/>
            <person name="Sun C."/>
            <person name="Zou P."/>
            <person name="Liu Y."/>
            <person name="Dai S."/>
            <person name="Zhou R."/>
        </authorList>
    </citation>
    <scope>NUCLEOTIDE SEQUENCE [LARGE SCALE GENOMIC DNA]</scope>
</reference>
<sequence>MGSVNPPQGLNLNLNLGLDLELDLLPPSHNSTTSTSATATPAFLTPKREPKPEPLDEADAFTPSFTAPVPFSPPPPDPSDGSPRDDPSVFSEFHRVSELFRTAFSSRHPETTVLDPDSGAIVPVPPDDSASRPPAVSPGSLADARQSMRRKTTMELVRVTELSIEDHRYFRDAVRRRRKSFAGVRILSMAQDGNRRYVRGDMVAWSAMSAQKLCLHREKRIVGAIPGVKVGDFFMYRAEMMVVGLHCQPQAGIDYLPAFQSPNGEPIATSVVVSGGYEDDEDAGDVIIYSGHGGQDKFNRQCANQKLEGGNLAMERSMRYGIEVRVIRGIKHDNKLTNKVYVYDGLYKIVDCWFDVGKSGFGVYKFKLVRMEGQPEMGSAIMRHAKSIKISPLSVRPAGILSLDLSLGKDSLPVLVFNDIDNDNEPLRYEYLVSSVFPPFVIHSVGNSAGCECVSSCGADCFCLRRNEGEMVYDQNGILVKGRPMIFECGPFCKCPPFCHTRVTQKGMKHRLEIFRSREVGWGVRSLDLIPAGAFVCEYAGVVLTRDQAQIFAVSGDSLIYPGRFTPKWEEWGDISDVFPDYVRPPPSSNPPLDFAMDVSKMRNVACYISHSTVPNVMVQNVLYEHNNLSFPHLMLFAMENIPPMGMISLDYGVSNENTGKPLLLTG</sequence>
<evidence type="ECO:0000313" key="2">
    <source>
        <dbReference type="Proteomes" id="UP001057402"/>
    </source>
</evidence>